<evidence type="ECO:0000313" key="2">
    <source>
        <dbReference type="Proteomes" id="UP000608890"/>
    </source>
</evidence>
<accession>A0A917WSY5</accession>
<reference evidence="1" key="1">
    <citation type="journal article" date="2014" name="Int. J. Syst. Evol. Microbiol.">
        <title>Complete genome sequence of Corynebacterium casei LMG S-19264T (=DSM 44701T), isolated from a smear-ripened cheese.</title>
        <authorList>
            <consortium name="US DOE Joint Genome Institute (JGI-PGF)"/>
            <person name="Walter F."/>
            <person name="Albersmeier A."/>
            <person name="Kalinowski J."/>
            <person name="Ruckert C."/>
        </authorList>
    </citation>
    <scope>NUCLEOTIDE SEQUENCE</scope>
    <source>
        <strain evidence="1">CGMCC 4.7312</strain>
    </source>
</reference>
<protein>
    <submittedName>
        <fullName evidence="1">Uncharacterized protein</fullName>
    </submittedName>
</protein>
<proteinExistence type="predicted"/>
<comment type="caution">
    <text evidence="1">The sequence shown here is derived from an EMBL/GenBank/DDBJ whole genome shotgun (WGS) entry which is preliminary data.</text>
</comment>
<evidence type="ECO:0000313" key="1">
    <source>
        <dbReference type="EMBL" id="GGM26589.1"/>
    </source>
</evidence>
<dbReference type="RefSeq" id="WP_189040971.1">
    <property type="nucleotide sequence ID" value="NZ_BMNB01000003.1"/>
</dbReference>
<dbReference type="Proteomes" id="UP000608890">
    <property type="component" value="Unassembled WGS sequence"/>
</dbReference>
<dbReference type="AlphaFoldDB" id="A0A917WSY5"/>
<keyword evidence="2" id="KW-1185">Reference proteome</keyword>
<gene>
    <name evidence="1" type="ORF">GCM10011608_09240</name>
</gene>
<sequence>MRWLHRVAIWWRSRSWLAARVRELEALEARRLREQRAETERRDAKEAELRDRIMTLLETQARQEHTHVVSAAELLADLEQERVWGNGYIARINAAHQWAGVHLPADVAAELCAVLSPTMPDVEESPNAVVV</sequence>
<name>A0A917WSY5_9ACTN</name>
<dbReference type="EMBL" id="BMNB01000003">
    <property type="protein sequence ID" value="GGM26589.1"/>
    <property type="molecule type" value="Genomic_DNA"/>
</dbReference>
<reference evidence="1" key="2">
    <citation type="submission" date="2020-09" db="EMBL/GenBank/DDBJ databases">
        <authorList>
            <person name="Sun Q."/>
            <person name="Zhou Y."/>
        </authorList>
    </citation>
    <scope>NUCLEOTIDE SEQUENCE</scope>
    <source>
        <strain evidence="1">CGMCC 4.7312</strain>
    </source>
</reference>
<organism evidence="1 2">
    <name type="scientific">Micromonospora sonchi</name>
    <dbReference type="NCBI Taxonomy" id="1763543"/>
    <lineage>
        <taxon>Bacteria</taxon>
        <taxon>Bacillati</taxon>
        <taxon>Actinomycetota</taxon>
        <taxon>Actinomycetes</taxon>
        <taxon>Micromonosporales</taxon>
        <taxon>Micromonosporaceae</taxon>
        <taxon>Micromonospora</taxon>
    </lineage>
</organism>